<dbReference type="Gene3D" id="3.40.50.300">
    <property type="entry name" value="P-loop containing nucleotide triphosphate hydrolases"/>
    <property type="match status" value="1"/>
</dbReference>
<dbReference type="PANTHER" id="PTHR10039:SF5">
    <property type="entry name" value="NACHT DOMAIN-CONTAINING PROTEIN"/>
    <property type="match status" value="1"/>
</dbReference>
<comment type="caution">
    <text evidence="4">The sequence shown here is derived from an EMBL/GenBank/DDBJ whole genome shotgun (WGS) entry which is preliminary data.</text>
</comment>
<accession>A0A8H4LPZ5</accession>
<evidence type="ECO:0000256" key="1">
    <source>
        <dbReference type="ARBA" id="ARBA00022737"/>
    </source>
</evidence>
<gene>
    <name evidence="4" type="ORF">FALBO_866</name>
</gene>
<evidence type="ECO:0008006" key="6">
    <source>
        <dbReference type="Google" id="ProtNLM"/>
    </source>
</evidence>
<dbReference type="PANTHER" id="PTHR10039">
    <property type="entry name" value="AMELOGENIN"/>
    <property type="match status" value="1"/>
</dbReference>
<organism evidence="4 5">
    <name type="scientific">Fusarium albosuccineum</name>
    <dbReference type="NCBI Taxonomy" id="1237068"/>
    <lineage>
        <taxon>Eukaryota</taxon>
        <taxon>Fungi</taxon>
        <taxon>Dikarya</taxon>
        <taxon>Ascomycota</taxon>
        <taxon>Pezizomycotina</taxon>
        <taxon>Sordariomycetes</taxon>
        <taxon>Hypocreomycetidae</taxon>
        <taxon>Hypocreales</taxon>
        <taxon>Nectriaceae</taxon>
        <taxon>Fusarium</taxon>
        <taxon>Fusarium decemcellulare species complex</taxon>
    </lineage>
</organism>
<evidence type="ECO:0000259" key="2">
    <source>
        <dbReference type="Pfam" id="PF24883"/>
    </source>
</evidence>
<dbReference type="AlphaFoldDB" id="A0A8H4LPZ5"/>
<dbReference type="Pfam" id="PF25053">
    <property type="entry name" value="DUF7791"/>
    <property type="match status" value="1"/>
</dbReference>
<dbReference type="OrthoDB" id="443402at2759"/>
<dbReference type="SUPFAM" id="SSF52540">
    <property type="entry name" value="P-loop containing nucleoside triphosphate hydrolases"/>
    <property type="match status" value="1"/>
</dbReference>
<evidence type="ECO:0000313" key="4">
    <source>
        <dbReference type="EMBL" id="KAF4472230.1"/>
    </source>
</evidence>
<keyword evidence="1" id="KW-0677">Repeat</keyword>
<name>A0A8H4LPZ5_9HYPO</name>
<proteinExistence type="predicted"/>
<sequence>MAAAATLDPLALDSFAHCLKVVHDVHRLVLAIHEGDLTSDSSSRLKELSDVLSGSIQQCQDIGKELDEPDAGHHSIFLIKFACIKIAQDLIVHIDRVLKSPNVNDQTINVDGFCTLWLRNDVDALGSRLSQVAHQLQDLVLDADSSDMGLEQRLCTDLAAINLSLPRTPTEKPGSWTDNELNDASIHAQNGSDGKPNQNVLKLLGKNTMSAPKLAPVGLINDFILESLAYKSMYDRESEVTEAHAKTLDWIFDNSPLEQPLRNNFRDSFTTWLKTPTLGPIYWITGKPGSGKSTLMRFLSQSPVAIEYLRQWAAKKPVCTAGFFFWTSGSRQQRSQTGLLRYLLHQLLSSNPELISETFPKLWGELRPMTTKDRVKLVLDWTVADLQNAFHAGLTLRENGNALKMCLSSRPWTVFEKAFGTSVPSTRLQDLSHDDMCQYVKDTLRSNTQLRRLMRTTDSGHALTLATVERADGVFLWVKLAVDRLLAAFHLHSELDILDKTLESLPTELDALFEKLLFEDQTPAEVVQTATLFQLIHAREVVADFIKDESSASLTVWELASSLFEDDNALALDRKVCEATDDEIRTRCGTTAKYIQDRFCGLLKIHQRQHRGNMGAPRFAVGNSISEVIRAFTDCRVIYIHRTVRDWLMEPNGAGQRLKALQSQDFDPHLRLLRSYVLRLKFPLEEIEHHRRLDEWYPDIALAMSHARYITTDPQNLQRLFLNEMDKTISWLWMEKPSEMGDHWARSTFGAYEVRMKAPPIQRPFLCLATKFGLIEYVYQEVLDLQAAKPMTPDGEEVEEESAPLLAYATEFLCSRNTTIFPLSSPNLVRFLLNNPSHINPGPNHSYKHFITHKPTTAWLAVLRHLRDAKRRGWIDHYDVDPEGTTRWAEIVRMFIEKADVNAVVKKDAWDPEITAVGVMKLLEETYGAAEVHAIRVLMEEMLSNESENGQVN</sequence>
<dbReference type="Pfam" id="PF24883">
    <property type="entry name" value="NPHP3_N"/>
    <property type="match status" value="1"/>
</dbReference>
<protein>
    <recommendedName>
        <fullName evidence="6">NACHT domain-containing protein</fullName>
    </recommendedName>
</protein>
<keyword evidence="5" id="KW-1185">Reference proteome</keyword>
<evidence type="ECO:0000259" key="3">
    <source>
        <dbReference type="Pfam" id="PF25053"/>
    </source>
</evidence>
<feature type="domain" description="Nephrocystin 3-like N-terminal" evidence="2">
    <location>
        <begin position="267"/>
        <end position="363"/>
    </location>
</feature>
<dbReference type="EMBL" id="JAADYS010000101">
    <property type="protein sequence ID" value="KAF4472230.1"/>
    <property type="molecule type" value="Genomic_DNA"/>
</dbReference>
<feature type="domain" description="DUF7791" evidence="3">
    <location>
        <begin position="530"/>
        <end position="681"/>
    </location>
</feature>
<dbReference type="Proteomes" id="UP000554235">
    <property type="component" value="Unassembled WGS sequence"/>
</dbReference>
<reference evidence="4 5" key="1">
    <citation type="submission" date="2020-01" db="EMBL/GenBank/DDBJ databases">
        <title>Identification and distribution of gene clusters putatively required for synthesis of sphingolipid metabolism inhibitors in phylogenetically diverse species of the filamentous fungus Fusarium.</title>
        <authorList>
            <person name="Kim H.-S."/>
            <person name="Busman M."/>
            <person name="Brown D.W."/>
            <person name="Divon H."/>
            <person name="Uhlig S."/>
            <person name="Proctor R.H."/>
        </authorList>
    </citation>
    <scope>NUCLEOTIDE SEQUENCE [LARGE SCALE GENOMIC DNA]</scope>
    <source>
        <strain evidence="4 5">NRRL 20459</strain>
    </source>
</reference>
<evidence type="ECO:0000313" key="5">
    <source>
        <dbReference type="Proteomes" id="UP000554235"/>
    </source>
</evidence>
<dbReference type="InterPro" id="IPR056693">
    <property type="entry name" value="DUF7791"/>
</dbReference>
<dbReference type="InterPro" id="IPR027417">
    <property type="entry name" value="P-loop_NTPase"/>
</dbReference>
<dbReference type="InterPro" id="IPR056884">
    <property type="entry name" value="NPHP3-like_N"/>
</dbReference>